<comment type="caution">
    <text evidence="1">The sequence shown here is derived from an EMBL/GenBank/DDBJ whole genome shotgun (WGS) entry which is preliminary data.</text>
</comment>
<evidence type="ECO:0000313" key="1">
    <source>
        <dbReference type="EMBL" id="KZE78448.1"/>
    </source>
</evidence>
<sequence length="493" mass="58221">MKNIVLSMLSLIATMTGCAQEKRENKLMNTLVRKVDNSIPFFTKDNKYIYVDKTTLEPIDGRKYKRASLYTSTGYAVVDTEEESIVIDINGKEVIKFREGEISLSSVNGLTFYKKHREYEKKMPLWKWEWNILGGAIKKEQTYHSIEVGVVETKQILLQKEVPWLEESYYLDMMEVGDEYVFWNETLYEIKNKHLKKKESNILTVLEDNRFVKEIRGNFSIYAINQNKALHKGLQGTETLSILIEGQLIDLTEINKERYILEVPKLLMDNDTKAIYAFPQYDKVFPKEIKKANATQIDFIKQTSLVYSITNSPYFLLGVFNYDHDIWAYSWLYIDIDGNVVDTVDIDHFKVRDQIGYMVWPNREMILPDQFIKNDWKVGKMKYYGGSKELYEVRVNTKEKQNVYGIWNSKEQQWDVTPQYYSILTLDSEREIYAFQKEEDSLFILYDNKKKQEIGKKSYNNIYSNGMVQERTDCGGFVNYYIDIYTGKEYREE</sequence>
<keyword evidence="2" id="KW-1185">Reference proteome</keyword>
<reference evidence="1 2" key="1">
    <citation type="submission" date="2016-01" db="EMBL/GenBank/DDBJ databases">
        <title>Whole genome sequencing of Myroides marinus L41.</title>
        <authorList>
            <person name="Hong K.W."/>
        </authorList>
    </citation>
    <scope>NUCLEOTIDE SEQUENCE [LARGE SCALE GENOMIC DNA]</scope>
    <source>
        <strain evidence="1 2">L41</strain>
    </source>
</reference>
<gene>
    <name evidence="1" type="ORF">AV926_12185</name>
</gene>
<name>A0A163XU67_9FLAO</name>
<dbReference type="RefSeq" id="WP_038986750.1">
    <property type="nucleotide sequence ID" value="NZ_JACAJN010000032.1"/>
</dbReference>
<proteinExistence type="predicted"/>
<dbReference type="EMBL" id="LQNU01000064">
    <property type="protein sequence ID" value="KZE78448.1"/>
    <property type="molecule type" value="Genomic_DNA"/>
</dbReference>
<organism evidence="1 2">
    <name type="scientific">Myroides marinus</name>
    <dbReference type="NCBI Taxonomy" id="703342"/>
    <lineage>
        <taxon>Bacteria</taxon>
        <taxon>Pseudomonadati</taxon>
        <taxon>Bacteroidota</taxon>
        <taxon>Flavobacteriia</taxon>
        <taxon>Flavobacteriales</taxon>
        <taxon>Flavobacteriaceae</taxon>
        <taxon>Myroides</taxon>
    </lineage>
</organism>
<evidence type="ECO:0000313" key="2">
    <source>
        <dbReference type="Proteomes" id="UP000076630"/>
    </source>
</evidence>
<protein>
    <submittedName>
        <fullName evidence="1">Uncharacterized protein</fullName>
    </submittedName>
</protein>
<dbReference type="OrthoDB" id="1420171at2"/>
<dbReference type="PROSITE" id="PS51257">
    <property type="entry name" value="PROKAR_LIPOPROTEIN"/>
    <property type="match status" value="1"/>
</dbReference>
<dbReference type="AlphaFoldDB" id="A0A163XU67"/>
<accession>A0A163XU67</accession>
<dbReference type="Proteomes" id="UP000076630">
    <property type="component" value="Unassembled WGS sequence"/>
</dbReference>